<organism evidence="8 9">
    <name type="scientific">Diabrotica balteata</name>
    <name type="common">Banded cucumber beetle</name>
    <dbReference type="NCBI Taxonomy" id="107213"/>
    <lineage>
        <taxon>Eukaryota</taxon>
        <taxon>Metazoa</taxon>
        <taxon>Ecdysozoa</taxon>
        <taxon>Arthropoda</taxon>
        <taxon>Hexapoda</taxon>
        <taxon>Insecta</taxon>
        <taxon>Pterygota</taxon>
        <taxon>Neoptera</taxon>
        <taxon>Endopterygota</taxon>
        <taxon>Coleoptera</taxon>
        <taxon>Polyphaga</taxon>
        <taxon>Cucujiformia</taxon>
        <taxon>Chrysomeloidea</taxon>
        <taxon>Chrysomelidae</taxon>
        <taxon>Galerucinae</taxon>
        <taxon>Diabroticina</taxon>
        <taxon>Diabroticites</taxon>
        <taxon>Diabrotica</taxon>
    </lineage>
</organism>
<evidence type="ECO:0000256" key="2">
    <source>
        <dbReference type="ARBA" id="ARBA00022723"/>
    </source>
</evidence>
<dbReference type="OrthoDB" id="2438421at2759"/>
<protein>
    <recommendedName>
        <fullName evidence="7">HAT C-terminal dimerisation domain-containing protein</fullName>
    </recommendedName>
</protein>
<feature type="region of interest" description="Disordered" evidence="6">
    <location>
        <begin position="68"/>
        <end position="90"/>
    </location>
</feature>
<dbReference type="InterPro" id="IPR008906">
    <property type="entry name" value="HATC_C_dom"/>
</dbReference>
<dbReference type="InterPro" id="IPR052035">
    <property type="entry name" value="ZnF_BED_domain_contain"/>
</dbReference>
<reference evidence="8" key="1">
    <citation type="submission" date="2022-01" db="EMBL/GenBank/DDBJ databases">
        <authorList>
            <person name="King R."/>
        </authorList>
    </citation>
    <scope>NUCLEOTIDE SEQUENCE</scope>
</reference>
<dbReference type="InterPro" id="IPR012337">
    <property type="entry name" value="RNaseH-like_sf"/>
</dbReference>
<accession>A0A9N9SR54</accession>
<dbReference type="PANTHER" id="PTHR46481">
    <property type="entry name" value="ZINC FINGER BED DOMAIN-CONTAINING PROTEIN 4"/>
    <property type="match status" value="1"/>
</dbReference>
<keyword evidence="9" id="KW-1185">Reference proteome</keyword>
<comment type="subcellular location">
    <subcellularLocation>
        <location evidence="1">Nucleus</location>
    </subcellularLocation>
</comment>
<evidence type="ECO:0000256" key="3">
    <source>
        <dbReference type="ARBA" id="ARBA00022771"/>
    </source>
</evidence>
<keyword evidence="5" id="KW-0539">Nucleus</keyword>
<keyword evidence="2" id="KW-0479">Metal-binding</keyword>
<evidence type="ECO:0000256" key="6">
    <source>
        <dbReference type="SAM" id="MobiDB-lite"/>
    </source>
</evidence>
<evidence type="ECO:0000256" key="1">
    <source>
        <dbReference type="ARBA" id="ARBA00004123"/>
    </source>
</evidence>
<keyword evidence="3" id="KW-0863">Zinc-finger</keyword>
<gene>
    <name evidence="8" type="ORF">DIABBA_LOCUS3745</name>
</gene>
<dbReference type="Proteomes" id="UP001153709">
    <property type="component" value="Chromosome 2"/>
</dbReference>
<sequence length="654" mass="74070">MSKRFLLRCGKSKVVTIKGKQSYKCDLGEYKYNSNSDNSIHVYFKTQQIQLNKESFVPNNEVEESEGIQFNENPAPAVTPQTEIASTSSSSNAPYYNTVEVSTSSKRSASVKYSQPVAKRAKQLKIYGAKNTNELSEKQKTDLDLSLLKLIVTDFQPVSIVENRGFIEYTKKLNPLYTLPSRQVLTNRLLPEKYVEIQTKIKTLLGTVQYVSLTTDIWQSDSNKSYISVTCHFINNMKLCSQTLSVKELEQEHHTGRNVADHLSKCIEDWNLDNKIVTFISDNGSNIKNAIIEHLRKNHHPCVAHTLNLSTKESLNGNAILKNIIIKSKRLVGYFKHSGLATMKLKNCQEQMNLPVLKVKQAVDTRWNSVLLMLERLLIIKDSLTIALTNLPAAPENLDASEWAIVIDCVPILKPMELLTSELSAEKYITMSLIVPLVRGLQWHIKDLKPMTDVGLWLQNQLIEIVSRRLGSLEENKIVAKSTFLDPRFKKTGFGLEANANNAQSWIIDELTSMISATFENADEASDRQEQVTKPSESDNVVPTSSKICLWSHFDQKLAKVKTKTTPSTSAALCVRQYLELPYCPRSDNPLDFWEKHKNSMPELYRLHLKYLCVPATSVPSERLFSKAGQLTNLRRNRLAPKNLDMILFLNGCL</sequence>
<evidence type="ECO:0000313" key="8">
    <source>
        <dbReference type="EMBL" id="CAG9830004.1"/>
    </source>
</evidence>
<evidence type="ECO:0000259" key="7">
    <source>
        <dbReference type="Pfam" id="PF05699"/>
    </source>
</evidence>
<dbReference type="GO" id="GO:0046983">
    <property type="term" value="F:protein dimerization activity"/>
    <property type="evidence" value="ECO:0007669"/>
    <property type="project" value="InterPro"/>
</dbReference>
<dbReference type="SUPFAM" id="SSF53098">
    <property type="entry name" value="Ribonuclease H-like"/>
    <property type="match status" value="1"/>
</dbReference>
<dbReference type="AlphaFoldDB" id="A0A9N9SR54"/>
<dbReference type="GO" id="GO:0008270">
    <property type="term" value="F:zinc ion binding"/>
    <property type="evidence" value="ECO:0007669"/>
    <property type="project" value="UniProtKB-KW"/>
</dbReference>
<feature type="domain" description="HAT C-terminal dimerisation" evidence="7">
    <location>
        <begin position="576"/>
        <end position="651"/>
    </location>
</feature>
<keyword evidence="4" id="KW-0862">Zinc</keyword>
<dbReference type="PANTHER" id="PTHR46481:SF10">
    <property type="entry name" value="ZINC FINGER BED DOMAIN-CONTAINING PROTEIN 39"/>
    <property type="match status" value="1"/>
</dbReference>
<name>A0A9N9SR54_DIABA</name>
<evidence type="ECO:0000313" key="9">
    <source>
        <dbReference type="Proteomes" id="UP001153709"/>
    </source>
</evidence>
<evidence type="ECO:0000256" key="4">
    <source>
        <dbReference type="ARBA" id="ARBA00022833"/>
    </source>
</evidence>
<dbReference type="Pfam" id="PF05699">
    <property type="entry name" value="Dimer_Tnp_hAT"/>
    <property type="match status" value="1"/>
</dbReference>
<feature type="compositionally biased region" description="Polar residues" evidence="6">
    <location>
        <begin position="79"/>
        <end position="90"/>
    </location>
</feature>
<dbReference type="SUPFAM" id="SSF140996">
    <property type="entry name" value="Hermes dimerisation domain"/>
    <property type="match status" value="1"/>
</dbReference>
<dbReference type="EMBL" id="OU898277">
    <property type="protein sequence ID" value="CAG9830004.1"/>
    <property type="molecule type" value="Genomic_DNA"/>
</dbReference>
<evidence type="ECO:0000256" key="5">
    <source>
        <dbReference type="ARBA" id="ARBA00023242"/>
    </source>
</evidence>
<proteinExistence type="predicted"/>
<dbReference type="GO" id="GO:0005634">
    <property type="term" value="C:nucleus"/>
    <property type="evidence" value="ECO:0007669"/>
    <property type="project" value="UniProtKB-SubCell"/>
</dbReference>